<accession>A0A1J5HYV8</accession>
<proteinExistence type="predicted"/>
<feature type="transmembrane region" description="Helical" evidence="1">
    <location>
        <begin position="51"/>
        <end position="71"/>
    </location>
</feature>
<sequence>MELQTAFYVMAIIFMSLGIGLFLGLIIMLWRIKRVIKNTPQLLQAKVSQFIESKSTQGILAVVLSAFAWFLKRRRAKKN</sequence>
<dbReference type="EMBL" id="MNZM01000032">
    <property type="protein sequence ID" value="OIP85254.1"/>
    <property type="molecule type" value="Genomic_DNA"/>
</dbReference>
<protein>
    <submittedName>
        <fullName evidence="2">Uncharacterized protein</fullName>
    </submittedName>
</protein>
<evidence type="ECO:0000313" key="2">
    <source>
        <dbReference type="EMBL" id="OIP85254.1"/>
    </source>
</evidence>
<feature type="transmembrane region" description="Helical" evidence="1">
    <location>
        <begin position="6"/>
        <end position="30"/>
    </location>
</feature>
<dbReference type="Proteomes" id="UP000183758">
    <property type="component" value="Unassembled WGS sequence"/>
</dbReference>
<organism evidence="2 3">
    <name type="scientific">Candidatus Roizmanbacteria bacterium CG2_30_33_16</name>
    <dbReference type="NCBI Taxonomy" id="1805340"/>
    <lineage>
        <taxon>Bacteria</taxon>
        <taxon>Candidatus Roizmaniibacteriota</taxon>
    </lineage>
</organism>
<keyword evidence="1" id="KW-0812">Transmembrane</keyword>
<comment type="caution">
    <text evidence="2">The sequence shown here is derived from an EMBL/GenBank/DDBJ whole genome shotgun (WGS) entry which is preliminary data.</text>
</comment>
<evidence type="ECO:0000256" key="1">
    <source>
        <dbReference type="SAM" id="Phobius"/>
    </source>
</evidence>
<keyword evidence="1" id="KW-1133">Transmembrane helix</keyword>
<evidence type="ECO:0000313" key="3">
    <source>
        <dbReference type="Proteomes" id="UP000183758"/>
    </source>
</evidence>
<dbReference type="AlphaFoldDB" id="A0A1J5HYV8"/>
<keyword evidence="1" id="KW-0472">Membrane</keyword>
<gene>
    <name evidence="2" type="ORF">AUK04_01375</name>
</gene>
<reference evidence="2 3" key="1">
    <citation type="journal article" date="2016" name="Environ. Microbiol.">
        <title>Genomic resolution of a cold subsurface aquifer community provides metabolic insights for novel microbes adapted to high CO concentrations.</title>
        <authorList>
            <person name="Probst A.J."/>
            <person name="Castelle C.J."/>
            <person name="Singh A."/>
            <person name="Brown C.T."/>
            <person name="Anantharaman K."/>
            <person name="Sharon I."/>
            <person name="Hug L.A."/>
            <person name="Burstein D."/>
            <person name="Emerson J.B."/>
            <person name="Thomas B.C."/>
            <person name="Banfield J.F."/>
        </authorList>
    </citation>
    <scope>NUCLEOTIDE SEQUENCE [LARGE SCALE GENOMIC DNA]</scope>
    <source>
        <strain evidence="2">CG2_30_33_16</strain>
    </source>
</reference>
<name>A0A1J5HYV8_9BACT</name>